<reference evidence="1 2" key="1">
    <citation type="submission" date="2020-04" db="EMBL/GenBank/DDBJ databases">
        <title>Perkinsus olseni comparative genomics.</title>
        <authorList>
            <person name="Bogema D.R."/>
        </authorList>
    </citation>
    <scope>NUCLEOTIDE SEQUENCE [LARGE SCALE GENOMIC DNA]</scope>
    <source>
        <strain evidence="1 2">ATCC PRA-207</strain>
    </source>
</reference>
<organism evidence="1 2">
    <name type="scientific">Perkinsus olseni</name>
    <name type="common">Perkinsus atlanticus</name>
    <dbReference type="NCBI Taxonomy" id="32597"/>
    <lineage>
        <taxon>Eukaryota</taxon>
        <taxon>Sar</taxon>
        <taxon>Alveolata</taxon>
        <taxon>Perkinsozoa</taxon>
        <taxon>Perkinsea</taxon>
        <taxon>Perkinsida</taxon>
        <taxon>Perkinsidae</taxon>
        <taxon>Perkinsus</taxon>
    </lineage>
</organism>
<protein>
    <submittedName>
        <fullName evidence="1">Uncharacterized protein</fullName>
    </submittedName>
</protein>
<dbReference type="AlphaFoldDB" id="A0A7J6RII4"/>
<keyword evidence="2" id="KW-1185">Reference proteome</keyword>
<dbReference type="EMBL" id="JABANO010025853">
    <property type="protein sequence ID" value="KAF4719540.1"/>
    <property type="molecule type" value="Genomic_DNA"/>
</dbReference>
<proteinExistence type="predicted"/>
<dbReference type="Proteomes" id="UP000553632">
    <property type="component" value="Unassembled WGS sequence"/>
</dbReference>
<evidence type="ECO:0000313" key="2">
    <source>
        <dbReference type="Proteomes" id="UP000553632"/>
    </source>
</evidence>
<accession>A0A7J6RII4</accession>
<gene>
    <name evidence="1" type="ORF">FOZ63_024488</name>
</gene>
<comment type="caution">
    <text evidence="1">The sequence shown here is derived from an EMBL/GenBank/DDBJ whole genome shotgun (WGS) entry which is preliminary data.</text>
</comment>
<evidence type="ECO:0000313" key="1">
    <source>
        <dbReference type="EMBL" id="KAF4719540.1"/>
    </source>
</evidence>
<name>A0A7J6RII4_PEROL</name>
<sequence>MGGQGGLMNMMKGLGGAGGMQNMMDQMGGMEGMQDMMRNMGMDPSKMAGMMGKGRGGRRR</sequence>